<reference evidence="4 5" key="1">
    <citation type="submission" date="2018-07" db="EMBL/GenBank/DDBJ databases">
        <title>Oceanihabitans testaceum sp. nov., isolated from marine sediment.</title>
        <authorList>
            <person name="Li C.-M."/>
        </authorList>
    </citation>
    <scope>NUCLEOTIDE SEQUENCE [LARGE SCALE GENOMIC DNA]</scope>
    <source>
        <strain evidence="4 5">S9-10</strain>
    </source>
</reference>
<feature type="transmembrane region" description="Helical" evidence="2">
    <location>
        <begin position="274"/>
        <end position="289"/>
    </location>
</feature>
<dbReference type="EMBL" id="QPIG01000004">
    <property type="protein sequence ID" value="RCU56752.1"/>
    <property type="molecule type" value="Genomic_DNA"/>
</dbReference>
<feature type="transmembrane region" description="Helical" evidence="2">
    <location>
        <begin position="7"/>
        <end position="25"/>
    </location>
</feature>
<dbReference type="RefSeq" id="WP_072350809.1">
    <property type="nucleotide sequence ID" value="NZ_QNRP01000004.1"/>
</dbReference>
<keyword evidence="2" id="KW-0472">Membrane</keyword>
<accession>A0A368P1M6</accession>
<feature type="coiled-coil region" evidence="1">
    <location>
        <begin position="377"/>
        <end position="404"/>
    </location>
</feature>
<dbReference type="InterPro" id="IPR025646">
    <property type="entry name" value="DUF4350"/>
</dbReference>
<keyword evidence="2" id="KW-1133">Transmembrane helix</keyword>
<feature type="domain" description="DUF4350" evidence="3">
    <location>
        <begin position="40"/>
        <end position="237"/>
    </location>
</feature>
<evidence type="ECO:0000313" key="5">
    <source>
        <dbReference type="Proteomes" id="UP000252249"/>
    </source>
</evidence>
<evidence type="ECO:0000313" key="4">
    <source>
        <dbReference type="EMBL" id="RCU56752.1"/>
    </source>
</evidence>
<comment type="caution">
    <text evidence="4">The sequence shown here is derived from an EMBL/GenBank/DDBJ whole genome shotgun (WGS) entry which is preliminary data.</text>
</comment>
<dbReference type="Pfam" id="PF14258">
    <property type="entry name" value="DUF4350"/>
    <property type="match status" value="1"/>
</dbReference>
<dbReference type="OrthoDB" id="1111222at2"/>
<dbReference type="AlphaFoldDB" id="A0A368P1M6"/>
<keyword evidence="1" id="KW-0175">Coiled coil</keyword>
<name>A0A368P1M6_9FLAO</name>
<proteinExistence type="predicted"/>
<dbReference type="Proteomes" id="UP000252249">
    <property type="component" value="Unassembled WGS sequence"/>
</dbReference>
<evidence type="ECO:0000256" key="2">
    <source>
        <dbReference type="SAM" id="Phobius"/>
    </source>
</evidence>
<keyword evidence="5" id="KW-1185">Reference proteome</keyword>
<organism evidence="4 5">
    <name type="scientific">Oceanihabitans sediminis</name>
    <dbReference type="NCBI Taxonomy" id="1812012"/>
    <lineage>
        <taxon>Bacteria</taxon>
        <taxon>Pseudomonadati</taxon>
        <taxon>Bacteroidota</taxon>
        <taxon>Flavobacteriia</taxon>
        <taxon>Flavobacteriales</taxon>
        <taxon>Flavobacteriaceae</taxon>
        <taxon>Oceanihabitans</taxon>
    </lineage>
</organism>
<protein>
    <submittedName>
        <fullName evidence="4">DUF4350 domain-containing protein</fullName>
    </submittedName>
</protein>
<evidence type="ECO:0000256" key="1">
    <source>
        <dbReference type="SAM" id="Coils"/>
    </source>
</evidence>
<sequence>MSKKGKIYITLTVLAILSIVVLEYTKPQAINWFKSYASHHKIPFGTFIFHEQLERIFEEENIEDINIPPFQFLKENKDFKGTYIFINNNLTFDTDELDLLLNWTAKGNTLFIASDNLNSKLHDTLNIETSIISNFKNIENIYQLQLKNKQLKPEKLYTFDKAQQVTYYKKYDSKKAKVISVIDNAIQEDNKTAKLKYPNTLKQKFGKGTIILSTFPQAFTNYFLLTDPNQNYTAGLISYMDASQSIYVDNYYKSGKSFYTSPLHILLNTKELKWAYYTMLIAVFLYVIFEGKRKQRAIPIVKPLQNQTVNFTRTIANMYYEKGKHKDISYHQINHFLEYIRTQFHIHTTNLDTTFIEHVAARSNNTIEDTKALFQVIKEISAKKEVTNTELKKLNKLIADFKSKNKWKKAKT</sequence>
<evidence type="ECO:0000259" key="3">
    <source>
        <dbReference type="Pfam" id="PF14258"/>
    </source>
</evidence>
<gene>
    <name evidence="4" type="ORF">DU428_10365</name>
</gene>
<keyword evidence="2" id="KW-0812">Transmembrane</keyword>